<evidence type="ECO:0000313" key="4">
    <source>
        <dbReference type="EMBL" id="TSB44603.1"/>
    </source>
</evidence>
<protein>
    <submittedName>
        <fullName evidence="4">IS110 family transposase</fullName>
    </submittedName>
</protein>
<dbReference type="OrthoDB" id="9790935at2"/>
<dbReference type="AlphaFoldDB" id="A0A553ZT76"/>
<dbReference type="RefSeq" id="WP_143850756.1">
    <property type="nucleotide sequence ID" value="NZ_VLXZ01000033.1"/>
</dbReference>
<organism evidence="4 5">
    <name type="scientific">Alkalicoccobacillus porphyridii</name>
    <dbReference type="NCBI Taxonomy" id="2597270"/>
    <lineage>
        <taxon>Bacteria</taxon>
        <taxon>Bacillati</taxon>
        <taxon>Bacillota</taxon>
        <taxon>Bacilli</taxon>
        <taxon>Bacillales</taxon>
        <taxon>Bacillaceae</taxon>
        <taxon>Alkalicoccobacillus</taxon>
    </lineage>
</organism>
<reference evidence="4 5" key="1">
    <citation type="submission" date="2019-07" db="EMBL/GenBank/DDBJ databases">
        <authorList>
            <person name="Park Y.J."/>
            <person name="Jeong S.E."/>
            <person name="Jung H.S."/>
        </authorList>
    </citation>
    <scope>NUCLEOTIDE SEQUENCE [LARGE SCALE GENOMIC DNA]</scope>
    <source>
        <strain evidence="5">P16(2019)</strain>
    </source>
</reference>
<dbReference type="InterPro" id="IPR002525">
    <property type="entry name" value="Transp_IS110-like_N"/>
</dbReference>
<evidence type="ECO:0000256" key="1">
    <source>
        <dbReference type="SAM" id="Coils"/>
    </source>
</evidence>
<feature type="domain" description="Transposase IS116/IS110/IS902 C-terminal" evidence="3">
    <location>
        <begin position="190"/>
        <end position="271"/>
    </location>
</feature>
<dbReference type="GO" id="GO:0003677">
    <property type="term" value="F:DNA binding"/>
    <property type="evidence" value="ECO:0007669"/>
    <property type="project" value="InterPro"/>
</dbReference>
<dbReference type="InterPro" id="IPR003346">
    <property type="entry name" value="Transposase_20"/>
</dbReference>
<sequence length="332" mass="38344">MVSPLHVNRAKEFEDNLQTKNDKKDARVIARMVTQGYFNSPRILVGVEAELRNGAVYRDQLKKERARLKNQIIRWVDRYFPELLGSAFKKIGKTLVCILKYHPLPEQWHDLHVESFLSEVKQKEAFKCPSRKKVHNVQTLASQSIGLTEGTMFAQVEIQCLIARYEQVCQALEETQEKMRELAREIKAYEHLISIPGISEEMVCDLLAETGPLTNYSHPRQLIKLAGLTLRENSSGQHQGRKSLSKRGRRRLRDLLFKAVSTLIHHSQPFTDLLEHYITRSENPLKRKQAMVVLCNKLLKVFWGVSHHKVAFDAERMRKDCRPLQAKSPLAS</sequence>
<dbReference type="EMBL" id="VLXZ01000033">
    <property type="protein sequence ID" value="TSB44603.1"/>
    <property type="molecule type" value="Genomic_DNA"/>
</dbReference>
<comment type="caution">
    <text evidence="4">The sequence shown here is derived from an EMBL/GenBank/DDBJ whole genome shotgun (WGS) entry which is preliminary data.</text>
</comment>
<evidence type="ECO:0000259" key="2">
    <source>
        <dbReference type="Pfam" id="PF01548"/>
    </source>
</evidence>
<dbReference type="Proteomes" id="UP000318521">
    <property type="component" value="Unassembled WGS sequence"/>
</dbReference>
<name>A0A553ZT76_9BACI</name>
<proteinExistence type="predicted"/>
<dbReference type="GO" id="GO:0004803">
    <property type="term" value="F:transposase activity"/>
    <property type="evidence" value="ECO:0007669"/>
    <property type="project" value="InterPro"/>
</dbReference>
<dbReference type="InterPro" id="IPR047650">
    <property type="entry name" value="Transpos_IS110"/>
</dbReference>
<dbReference type="Pfam" id="PF01548">
    <property type="entry name" value="DEDD_Tnp_IS110"/>
    <property type="match status" value="1"/>
</dbReference>
<accession>A0A553ZT76</accession>
<keyword evidence="5" id="KW-1185">Reference proteome</keyword>
<feature type="domain" description="Transposase IS110-like N-terminal" evidence="2">
    <location>
        <begin position="2"/>
        <end position="81"/>
    </location>
</feature>
<keyword evidence="1" id="KW-0175">Coiled coil</keyword>
<dbReference type="GO" id="GO:0006313">
    <property type="term" value="P:DNA transposition"/>
    <property type="evidence" value="ECO:0007669"/>
    <property type="project" value="InterPro"/>
</dbReference>
<feature type="coiled-coil region" evidence="1">
    <location>
        <begin position="158"/>
        <end position="192"/>
    </location>
</feature>
<evidence type="ECO:0000259" key="3">
    <source>
        <dbReference type="Pfam" id="PF02371"/>
    </source>
</evidence>
<dbReference type="PANTHER" id="PTHR33055">
    <property type="entry name" value="TRANSPOSASE FOR INSERTION SEQUENCE ELEMENT IS1111A"/>
    <property type="match status" value="1"/>
</dbReference>
<dbReference type="PANTHER" id="PTHR33055:SF15">
    <property type="entry name" value="TRANSPOSASE-RELATED"/>
    <property type="match status" value="1"/>
</dbReference>
<gene>
    <name evidence="4" type="ORF">FN960_20645</name>
</gene>
<dbReference type="Pfam" id="PF02371">
    <property type="entry name" value="Transposase_20"/>
    <property type="match status" value="1"/>
</dbReference>
<dbReference type="NCBIfam" id="NF033542">
    <property type="entry name" value="transpos_IS110"/>
    <property type="match status" value="1"/>
</dbReference>
<evidence type="ECO:0000313" key="5">
    <source>
        <dbReference type="Proteomes" id="UP000318521"/>
    </source>
</evidence>